<keyword evidence="2" id="KW-0694">RNA-binding</keyword>
<dbReference type="Pfam" id="PF00013">
    <property type="entry name" value="KH_1"/>
    <property type="match status" value="3"/>
</dbReference>
<dbReference type="SUPFAM" id="SSF54791">
    <property type="entry name" value="Eukaryotic type KH-domain (KH-domain type I)"/>
    <property type="match status" value="3"/>
</dbReference>
<evidence type="ECO:0000259" key="4">
    <source>
        <dbReference type="SMART" id="SM00322"/>
    </source>
</evidence>
<dbReference type="InterPro" id="IPR036612">
    <property type="entry name" value="KH_dom_type_1_sf"/>
</dbReference>
<evidence type="ECO:0000256" key="2">
    <source>
        <dbReference type="PROSITE-ProRule" id="PRU00117"/>
    </source>
</evidence>
<proteinExistence type="predicted"/>
<feature type="compositionally biased region" description="Polar residues" evidence="3">
    <location>
        <begin position="1"/>
        <end position="13"/>
    </location>
</feature>
<dbReference type="GO" id="GO:0003723">
    <property type="term" value="F:RNA binding"/>
    <property type="evidence" value="ECO:0007669"/>
    <property type="project" value="UniProtKB-UniRule"/>
</dbReference>
<reference evidence="6" key="1">
    <citation type="journal article" date="2018" name="Gigascience">
        <title>Genome assembly of the Pink Ipe (Handroanthus impetiginosus, Bignoniaceae), a highly valued, ecologically keystone Neotropical timber forest tree.</title>
        <authorList>
            <person name="Silva-Junior O.B."/>
            <person name="Grattapaglia D."/>
            <person name="Novaes E."/>
            <person name="Collevatti R.G."/>
        </authorList>
    </citation>
    <scope>NUCLEOTIDE SEQUENCE [LARGE SCALE GENOMIC DNA]</scope>
    <source>
        <strain evidence="6">cv. UFG-1</strain>
    </source>
</reference>
<feature type="region of interest" description="Disordered" evidence="3">
    <location>
        <begin position="1"/>
        <end position="91"/>
    </location>
</feature>
<keyword evidence="1" id="KW-0677">Repeat</keyword>
<sequence length="450" mass="48182">MAQAQDPANQIPNPNHYWDPNSNPNPIPNVPPSSTAQPNTSGEPPRAVDNPGPSSTAASAITTTGSLKRRREGEPQEAEAEASTDVPASKRRVKATSDVIYRIVVPSRQIGKVIGRVGHRIQKIREDTKATIKIADAISRHEERVIIISSKDSDNIFSDAENALHQIVTLILQDDDTNVEALKVGAGHVAANTIRLLIAGSQAGGLIGVSGQNIENLRNASGATITVLSPNQLPPCASAHESDRVVQISGEIPAVLRAVVEIGRQLRDNPPKQVISFSPAYGHGPQRQTQQYVDPTSADYATLELLVPENLVGGLIGRFGANISRIRNESGANIKVYGARGEQTQRQIHLGGSAQQVALAKQRVDEYVYAELLRQAGGQLQQVATQQPIPDATNTLYQGYGYGHSFYTHSNQEAGVMATLPQMYAPAAPTAAINQAPPPYYGQSYPAPPQ</sequence>
<accession>A0A2G9HZM0</accession>
<organism evidence="5 6">
    <name type="scientific">Handroanthus impetiginosus</name>
    <dbReference type="NCBI Taxonomy" id="429701"/>
    <lineage>
        <taxon>Eukaryota</taxon>
        <taxon>Viridiplantae</taxon>
        <taxon>Streptophyta</taxon>
        <taxon>Embryophyta</taxon>
        <taxon>Tracheophyta</taxon>
        <taxon>Spermatophyta</taxon>
        <taxon>Magnoliopsida</taxon>
        <taxon>eudicotyledons</taxon>
        <taxon>Gunneridae</taxon>
        <taxon>Pentapetalae</taxon>
        <taxon>asterids</taxon>
        <taxon>lamiids</taxon>
        <taxon>Lamiales</taxon>
        <taxon>Bignoniaceae</taxon>
        <taxon>Crescentiina</taxon>
        <taxon>Tabebuia alliance</taxon>
        <taxon>Handroanthus</taxon>
    </lineage>
</organism>
<protein>
    <recommendedName>
        <fullName evidence="4">K Homology domain-containing protein</fullName>
    </recommendedName>
</protein>
<feature type="domain" description="K Homology" evidence="4">
    <location>
        <begin position="190"/>
        <end position="267"/>
    </location>
</feature>
<feature type="compositionally biased region" description="Low complexity" evidence="3">
    <location>
        <begin position="54"/>
        <end position="66"/>
    </location>
</feature>
<dbReference type="InterPro" id="IPR004087">
    <property type="entry name" value="KH_dom"/>
</dbReference>
<dbReference type="Gene3D" id="3.30.1370.10">
    <property type="entry name" value="K Homology domain, type 1"/>
    <property type="match status" value="3"/>
</dbReference>
<keyword evidence="6" id="KW-1185">Reference proteome</keyword>
<dbReference type="OrthoDB" id="442947at2759"/>
<feature type="domain" description="K Homology" evidence="4">
    <location>
        <begin position="299"/>
        <end position="369"/>
    </location>
</feature>
<comment type="caution">
    <text evidence="5">The sequence shown here is derived from an EMBL/GenBank/DDBJ whole genome shotgun (WGS) entry which is preliminary data.</text>
</comment>
<dbReference type="Proteomes" id="UP000231279">
    <property type="component" value="Unassembled WGS sequence"/>
</dbReference>
<evidence type="ECO:0000313" key="6">
    <source>
        <dbReference type="Proteomes" id="UP000231279"/>
    </source>
</evidence>
<dbReference type="SMART" id="SM00322">
    <property type="entry name" value="KH"/>
    <property type="match status" value="3"/>
</dbReference>
<dbReference type="STRING" id="429701.A0A2G9HZM0"/>
<dbReference type="PANTHER" id="PTHR10288">
    <property type="entry name" value="KH DOMAIN CONTAINING RNA BINDING PROTEIN"/>
    <property type="match status" value="1"/>
</dbReference>
<dbReference type="CDD" id="cd22460">
    <property type="entry name" value="KH-I_PEPPER_rpt2_like"/>
    <property type="match status" value="1"/>
</dbReference>
<name>A0A2G9HZM0_9LAMI</name>
<gene>
    <name evidence="5" type="ORF">CDL12_04507</name>
</gene>
<dbReference type="EMBL" id="NKXS01000697">
    <property type="protein sequence ID" value="PIN22790.1"/>
    <property type="molecule type" value="Genomic_DNA"/>
</dbReference>
<dbReference type="PROSITE" id="PS50084">
    <property type="entry name" value="KH_TYPE_1"/>
    <property type="match status" value="3"/>
</dbReference>
<dbReference type="CDD" id="cd00105">
    <property type="entry name" value="KH-I"/>
    <property type="match status" value="1"/>
</dbReference>
<evidence type="ECO:0000256" key="3">
    <source>
        <dbReference type="SAM" id="MobiDB-lite"/>
    </source>
</evidence>
<dbReference type="InterPro" id="IPR004088">
    <property type="entry name" value="KH_dom_type_1"/>
</dbReference>
<feature type="domain" description="K Homology" evidence="4">
    <location>
        <begin position="97"/>
        <end position="172"/>
    </location>
</feature>
<evidence type="ECO:0000313" key="5">
    <source>
        <dbReference type="EMBL" id="PIN22790.1"/>
    </source>
</evidence>
<evidence type="ECO:0000256" key="1">
    <source>
        <dbReference type="ARBA" id="ARBA00022737"/>
    </source>
</evidence>
<dbReference type="AlphaFoldDB" id="A0A2G9HZM0"/>